<organism evidence="3">
    <name type="scientific">Tanacetum cinerariifolium</name>
    <name type="common">Dalmatian daisy</name>
    <name type="synonym">Chrysanthemum cinerariifolium</name>
    <dbReference type="NCBI Taxonomy" id="118510"/>
    <lineage>
        <taxon>Eukaryota</taxon>
        <taxon>Viridiplantae</taxon>
        <taxon>Streptophyta</taxon>
        <taxon>Embryophyta</taxon>
        <taxon>Tracheophyta</taxon>
        <taxon>Spermatophyta</taxon>
        <taxon>Magnoliopsida</taxon>
        <taxon>eudicotyledons</taxon>
        <taxon>Gunneridae</taxon>
        <taxon>Pentapetalae</taxon>
        <taxon>asterids</taxon>
        <taxon>campanulids</taxon>
        <taxon>Asterales</taxon>
        <taxon>Asteraceae</taxon>
        <taxon>Asteroideae</taxon>
        <taxon>Anthemideae</taxon>
        <taxon>Anthemidinae</taxon>
        <taxon>Tanacetum</taxon>
    </lineage>
</organism>
<comment type="caution">
    <text evidence="3">The sequence shown here is derived from an EMBL/GenBank/DDBJ whole genome shotgun (WGS) entry which is preliminary data.</text>
</comment>
<dbReference type="AlphaFoldDB" id="A0A699L245"/>
<accession>A0A699L245</accession>
<dbReference type="EMBL" id="BKCJ010580009">
    <property type="protein sequence ID" value="GFB22702.1"/>
    <property type="molecule type" value="Genomic_DNA"/>
</dbReference>
<evidence type="ECO:0000256" key="1">
    <source>
        <dbReference type="SAM" id="Coils"/>
    </source>
</evidence>
<feature type="region of interest" description="Disordered" evidence="2">
    <location>
        <begin position="1"/>
        <end position="25"/>
    </location>
</feature>
<proteinExistence type="predicted"/>
<evidence type="ECO:0000256" key="2">
    <source>
        <dbReference type="SAM" id="MobiDB-lite"/>
    </source>
</evidence>
<sequence>FMAQIEKVLSDSEASSSSTDDKISEVSYYLSESESESEYETLEYYDNTTTYGLFVNDSDDQEIFHDCENFPENFIESQIDHNESTIDHNDSGGIDKLIRKFNKKIAKCLKHIEKANQQNKDFENQNKDLQDKYDVLKNQATTFEMNNKELNEQLKVLIEKNDDLLSQTNVLKDQRQAKHVVIDTRVECQEKYAKLEAERYEYMIRYFAYFDNDKQHRKQITD</sequence>
<keyword evidence="1" id="KW-0175">Coiled coil</keyword>
<feature type="coiled-coil region" evidence="1">
    <location>
        <begin position="98"/>
        <end position="167"/>
    </location>
</feature>
<gene>
    <name evidence="3" type="ORF">Tci_694673</name>
</gene>
<name>A0A699L245_TANCI</name>
<protein>
    <submittedName>
        <fullName evidence="3">Uncharacterized protein</fullName>
    </submittedName>
</protein>
<feature type="non-terminal residue" evidence="3">
    <location>
        <position position="1"/>
    </location>
</feature>
<reference evidence="3" key="1">
    <citation type="journal article" date="2019" name="Sci. Rep.">
        <title>Draft genome of Tanacetum cinerariifolium, the natural source of mosquito coil.</title>
        <authorList>
            <person name="Yamashiro T."/>
            <person name="Shiraishi A."/>
            <person name="Satake H."/>
            <person name="Nakayama K."/>
        </authorList>
    </citation>
    <scope>NUCLEOTIDE SEQUENCE</scope>
</reference>
<evidence type="ECO:0000313" key="3">
    <source>
        <dbReference type="EMBL" id="GFB22702.1"/>
    </source>
</evidence>